<dbReference type="GO" id="GO:0005634">
    <property type="term" value="C:nucleus"/>
    <property type="evidence" value="ECO:0007669"/>
    <property type="project" value="UniProtKB-SubCell"/>
</dbReference>
<dbReference type="Proteomes" id="UP001279734">
    <property type="component" value="Unassembled WGS sequence"/>
</dbReference>
<dbReference type="Pfam" id="PF04825">
    <property type="entry name" value="Rad21_Rec8_N"/>
    <property type="match status" value="1"/>
</dbReference>
<keyword evidence="2" id="KW-0539">Nucleus</keyword>
<reference evidence="5" key="1">
    <citation type="submission" date="2023-05" db="EMBL/GenBank/DDBJ databases">
        <title>Nepenthes gracilis genome sequencing.</title>
        <authorList>
            <person name="Fukushima K."/>
        </authorList>
    </citation>
    <scope>NUCLEOTIDE SEQUENCE</scope>
    <source>
        <strain evidence="5">SING2019-196</strain>
    </source>
</reference>
<organism evidence="5 6">
    <name type="scientific">Nepenthes gracilis</name>
    <name type="common">Slender pitcher plant</name>
    <dbReference type="NCBI Taxonomy" id="150966"/>
    <lineage>
        <taxon>Eukaryota</taxon>
        <taxon>Viridiplantae</taxon>
        <taxon>Streptophyta</taxon>
        <taxon>Embryophyta</taxon>
        <taxon>Tracheophyta</taxon>
        <taxon>Spermatophyta</taxon>
        <taxon>Magnoliopsida</taxon>
        <taxon>eudicotyledons</taxon>
        <taxon>Gunneridae</taxon>
        <taxon>Pentapetalae</taxon>
        <taxon>Caryophyllales</taxon>
        <taxon>Nepenthaceae</taxon>
        <taxon>Nepenthes</taxon>
    </lineage>
</organism>
<protein>
    <recommendedName>
        <fullName evidence="4">Rad21/Rec8-like protein N-terminal domain-containing protein</fullName>
    </recommendedName>
</protein>
<gene>
    <name evidence="5" type="ORF">Nepgr_001797</name>
</gene>
<feature type="compositionally biased region" description="Basic and acidic residues" evidence="3">
    <location>
        <begin position="546"/>
        <end position="566"/>
    </location>
</feature>
<dbReference type="CDD" id="cd21793">
    <property type="entry name" value="Rad21_Rec8_M_AtSYN1-like"/>
    <property type="match status" value="1"/>
</dbReference>
<comment type="subcellular location">
    <subcellularLocation>
        <location evidence="1">Nucleus</location>
    </subcellularLocation>
</comment>
<evidence type="ECO:0000313" key="5">
    <source>
        <dbReference type="EMBL" id="GMG99957.1"/>
    </source>
</evidence>
<dbReference type="GO" id="GO:0007062">
    <property type="term" value="P:sister chromatid cohesion"/>
    <property type="evidence" value="ECO:0007669"/>
    <property type="project" value="InterPro"/>
</dbReference>
<dbReference type="InterPro" id="IPR006910">
    <property type="entry name" value="Rad21_Rec8_N"/>
</dbReference>
<name>A0AAD3RXV6_NEPGR</name>
<sequence length="1130" mass="123144">MFYSQFILAKKGPLGTIWIAAHLERKLRKNQVADTDIGVSVDSILSPEVPIALRLSSHLLLGVVRIYSRKVNYLFDDCSEALLKVKQAFRSTAVDLPPEESTAPYHSITLPETFDLDDFELPDSDTVQGNYIDHHFGLDERFGDGDTSQMGLDLDEELLLEKGATSRHGKVQPDSFIDVMASVEPAPLPEGDEDISEASKATQANCFNIQAPSTPILEEEPNLPSAQEAQVSDDHMDEDHNLSQLAAKEIFGAASSQPEVYHISSDDVLPPAKENVFLLDDQEIEKAIREGNQPLVFEPMEVVVSNNARLSLASEFISVSNDNVKNIQDENPSENEQSIASALQSKGEPGYAQEVAINRIDAQRNLSHAASVLELPGCDPFTDNISDKPFLNGFGSLVSSHILGTDKLTLEPGLLNAVEVDRVFQDNSSRPGYMESQAHLKPEQPKILSPGARERMLSASIPVLQACSSHLDDATVELDSLIHAPNLPSEDDMLCPLGISGREDATNIPGASSVVQDGLHGIAVMKATLKADRTPDLSDITGADHSNLDRHLDSAVSRDSRTEKENSAAISDSFSPEKLLSVVVVPANQSNESLVDSTPAKEVLAEGVGESAVNKISGQKRSYTESTLTLQSINSVESLGAAQSKKMVEFIPNDDDLLSSILVGRRSTVLKVRTTPSALDVVSAKRRRVASRPSPYKRKVLMDGVMVMHGDTIRQQLINTEDVRRVQKKAPCCRLEIWMLQKQLLEDEIFSKPLITGMSPELICLHSQPFDLSGTSIMQDEGSAAHSLTANNMEFNTRPGICEEPGFDRTDLPSVPGDDGFEQHAEFIEMTSNQPILKHSLDVDDNSAQKVMMEIDHELGHTTSQHNIIREKTKTEIYGRILPVGDEAHSSVVLGANLSSTGPVSSDGGILTNGAVIQSACLYEPNNSDASVQIEEMCQSLDQNFDLQYMANDASAHVDVSMVGISGGEGVDANTAEVLDKDSLQQRLEEGHFLDQMEGVDLSVTKAGIGIDCSLHVHDTSTFAATSSVDPENELGSMDKDQVLGSDLLCDDRGLSVDDHNGDLKLDSFCSLEGDLHVKNVISPERQNQQCQEADPQTNMDPTTIASEHTLMMTMFRIWNLTISIMIQIF</sequence>
<evidence type="ECO:0000256" key="2">
    <source>
        <dbReference type="ARBA" id="ARBA00023242"/>
    </source>
</evidence>
<dbReference type="AlphaFoldDB" id="A0AAD3RXV6"/>
<dbReference type="EMBL" id="BSYO01000001">
    <property type="protein sequence ID" value="GMG99957.1"/>
    <property type="molecule type" value="Genomic_DNA"/>
</dbReference>
<dbReference type="PANTHER" id="PTHR12585:SF69">
    <property type="entry name" value="FI11703P"/>
    <property type="match status" value="1"/>
</dbReference>
<proteinExistence type="predicted"/>
<comment type="caution">
    <text evidence="5">The sequence shown here is derived from an EMBL/GenBank/DDBJ whole genome shotgun (WGS) entry which is preliminary data.</text>
</comment>
<dbReference type="GO" id="GO:0008278">
    <property type="term" value="C:cohesin complex"/>
    <property type="evidence" value="ECO:0007669"/>
    <property type="project" value="InterPro"/>
</dbReference>
<evidence type="ECO:0000259" key="4">
    <source>
        <dbReference type="Pfam" id="PF04825"/>
    </source>
</evidence>
<feature type="domain" description="Rad21/Rec8-like protein N-terminal" evidence="4">
    <location>
        <begin position="1"/>
        <end position="101"/>
    </location>
</feature>
<dbReference type="PANTHER" id="PTHR12585">
    <property type="entry name" value="SCC1 / RAD21 FAMILY MEMBER"/>
    <property type="match status" value="1"/>
</dbReference>
<accession>A0AAD3RXV6</accession>
<evidence type="ECO:0000256" key="3">
    <source>
        <dbReference type="SAM" id="MobiDB-lite"/>
    </source>
</evidence>
<keyword evidence="6" id="KW-1185">Reference proteome</keyword>
<dbReference type="GO" id="GO:1990414">
    <property type="term" value="P:replication-born double-strand break repair via sister chromatid exchange"/>
    <property type="evidence" value="ECO:0007669"/>
    <property type="project" value="TreeGrafter"/>
</dbReference>
<dbReference type="GO" id="GO:0003682">
    <property type="term" value="F:chromatin binding"/>
    <property type="evidence" value="ECO:0007669"/>
    <property type="project" value="TreeGrafter"/>
</dbReference>
<evidence type="ECO:0000256" key="1">
    <source>
        <dbReference type="ARBA" id="ARBA00004123"/>
    </source>
</evidence>
<dbReference type="InterPro" id="IPR039781">
    <property type="entry name" value="Rad21/Rec8-like"/>
</dbReference>
<feature type="region of interest" description="Disordered" evidence="3">
    <location>
        <begin position="535"/>
        <end position="570"/>
    </location>
</feature>
<evidence type="ECO:0000313" key="6">
    <source>
        <dbReference type="Proteomes" id="UP001279734"/>
    </source>
</evidence>